<accession>A0AAE1C470</accession>
<sequence length="228" mass="25565">MVRLLVHDRYDAELAEEVKLIPALIPILKVHFNSGECSAGTAVFDTGLPRMKHPSVCQCGLCTASSGERLVSDLRRHLMRYLYAAIYLHDPACTPIMLDSNAVRQQILRQTSSWEPRARDTIMSYLLATLADLKGLAVICESSRDYAWSAVQLVELTKDMGMNRLTPPSHRYFLKWIDRSEELAEMSVDTMSEDCKSRLSVIHEYAERVGENGEFIGCTCGGDSGHTH</sequence>
<gene>
    <name evidence="1" type="ORF">LTR78_002751</name>
</gene>
<reference evidence="1" key="1">
    <citation type="submission" date="2023-07" db="EMBL/GenBank/DDBJ databases">
        <title>Black Yeasts Isolated from many extreme environments.</title>
        <authorList>
            <person name="Coleine C."/>
            <person name="Stajich J.E."/>
            <person name="Selbmann L."/>
        </authorList>
    </citation>
    <scope>NUCLEOTIDE SEQUENCE</scope>
    <source>
        <strain evidence="1">CCFEE 5485</strain>
    </source>
</reference>
<dbReference type="EMBL" id="JAUTXT010000007">
    <property type="protein sequence ID" value="KAK3677213.1"/>
    <property type="molecule type" value="Genomic_DNA"/>
</dbReference>
<dbReference type="Proteomes" id="UP001274830">
    <property type="component" value="Unassembled WGS sequence"/>
</dbReference>
<name>A0AAE1C470_9PEZI</name>
<keyword evidence="2" id="KW-1185">Reference proteome</keyword>
<comment type="caution">
    <text evidence="1">The sequence shown here is derived from an EMBL/GenBank/DDBJ whole genome shotgun (WGS) entry which is preliminary data.</text>
</comment>
<proteinExistence type="predicted"/>
<evidence type="ECO:0000313" key="2">
    <source>
        <dbReference type="Proteomes" id="UP001274830"/>
    </source>
</evidence>
<organism evidence="1 2">
    <name type="scientific">Recurvomyces mirabilis</name>
    <dbReference type="NCBI Taxonomy" id="574656"/>
    <lineage>
        <taxon>Eukaryota</taxon>
        <taxon>Fungi</taxon>
        <taxon>Dikarya</taxon>
        <taxon>Ascomycota</taxon>
        <taxon>Pezizomycotina</taxon>
        <taxon>Dothideomycetes</taxon>
        <taxon>Dothideomycetidae</taxon>
        <taxon>Mycosphaerellales</taxon>
        <taxon>Teratosphaeriaceae</taxon>
        <taxon>Recurvomyces</taxon>
    </lineage>
</organism>
<dbReference type="AlphaFoldDB" id="A0AAE1C470"/>
<protein>
    <submittedName>
        <fullName evidence="1">Uncharacterized protein</fullName>
    </submittedName>
</protein>
<evidence type="ECO:0000313" key="1">
    <source>
        <dbReference type="EMBL" id="KAK3677213.1"/>
    </source>
</evidence>